<reference evidence="10 11" key="1">
    <citation type="journal article" date="2020" name="Genome Biol. Evol.">
        <title>Comparative genomics of strictly vertically transmitted, feminizing microsporidia endosymbionts of amphipod crustaceans.</title>
        <authorList>
            <person name="Cormier A."/>
            <person name="Chebbi M.A."/>
            <person name="Giraud I."/>
            <person name="Wattier R."/>
            <person name="Teixeira M."/>
            <person name="Gilbert C."/>
            <person name="Rigaud T."/>
            <person name="Cordaux R."/>
        </authorList>
    </citation>
    <scope>NUCLEOTIDE SEQUENCE [LARGE SCALE GENOMIC DNA]</scope>
    <source>
        <strain evidence="10 11">Ou3-Ou53</strain>
    </source>
</reference>
<comment type="caution">
    <text evidence="10">The sequence shown here is derived from an EMBL/GenBank/DDBJ whole genome shotgun (WGS) entry which is preliminary data.</text>
</comment>
<keyword evidence="6 9" id="KW-1133">Transmembrane helix</keyword>
<proteinExistence type="inferred from homology"/>
<keyword evidence="11" id="KW-1185">Reference proteome</keyword>
<keyword evidence="7 9" id="KW-0406">Ion transport</keyword>
<protein>
    <recommendedName>
        <fullName evidence="9">V-type proton ATPase subunit a</fullName>
    </recommendedName>
</protein>
<dbReference type="GO" id="GO:0051117">
    <property type="term" value="F:ATPase binding"/>
    <property type="evidence" value="ECO:0007669"/>
    <property type="project" value="TreeGrafter"/>
</dbReference>
<evidence type="ECO:0000256" key="8">
    <source>
        <dbReference type="ARBA" id="ARBA00023136"/>
    </source>
</evidence>
<keyword evidence="8 9" id="KW-0472">Membrane</keyword>
<evidence type="ECO:0000256" key="6">
    <source>
        <dbReference type="ARBA" id="ARBA00022989"/>
    </source>
</evidence>
<evidence type="ECO:0000256" key="3">
    <source>
        <dbReference type="ARBA" id="ARBA00022448"/>
    </source>
</evidence>
<evidence type="ECO:0000256" key="7">
    <source>
        <dbReference type="ARBA" id="ARBA00023065"/>
    </source>
</evidence>
<dbReference type="EMBL" id="SBJO01000015">
    <property type="protein sequence ID" value="KAF9764589.1"/>
    <property type="molecule type" value="Genomic_DNA"/>
</dbReference>
<feature type="transmembrane region" description="Helical" evidence="9">
    <location>
        <begin position="345"/>
        <end position="376"/>
    </location>
</feature>
<keyword evidence="4 9" id="KW-0812">Transmembrane</keyword>
<sequence>MELISIYISKDTSRKTISELGERELLHFRDMNHGVKTDKLFYSNELKHYEKLEARLAFIRSCVDEVDLESVNEGDLGTAEADINKFYYRMIQLNTIKKETSSKLEVMKEDLRMLEETDAFVNSVSEDTHLIQLDFITGVVERSKKFLIKRVLHQAMRRNLIVKTRDIEDGQKAIFIVFTHGTDAVGRMKKIFCSLGGRVLDSGRYIEPKKNLLALTSVISQIERVEEHNKEAMDKEVERIVRKFATWNFYVNKEVKIYSTMNKMCFDTGRDCLIGECWIKKDDVYYLTRLAEKAESAGWGFAFEVLDVKEISPPSSFATNKYTEVFQNLTNVYGVPRYGEINPALFTIFLFPMLFGVMFGDIFHGCILIGLSVWFIKDYENLCKKAKFMKMLFDGRYIMLLSAFSSVFFGFLYSDFATLPFSFFSSRLDQQFNPVPFGIDPGWHHSANNMLFINNLKMKFSIVIGFCHMSLGIGISVCNALYHKNKLELYSSIVPQTVGFLSFLGYLVFLIIYKWLYTYDHPSLISTLVAMFTSPFKLEKEMYTGQLYIQLALLSLILISIPWMFFSKPIYLISRKKVKKDEMMDLWMEQFIHTIEFCIGLISNSSSYLRLWAVSLAHSQLTVVIHQQTIGRNVNFIVRILLFIPYITFTFMLLIGLEGLGSCLHALRLNWIEFHSKFFKGDGYLFEPLCFKVVNEDE</sequence>
<evidence type="ECO:0000256" key="2">
    <source>
        <dbReference type="ARBA" id="ARBA00009904"/>
    </source>
</evidence>
<evidence type="ECO:0000256" key="1">
    <source>
        <dbReference type="ARBA" id="ARBA00004141"/>
    </source>
</evidence>
<dbReference type="InterPro" id="IPR026028">
    <property type="entry name" value="V-type_ATPase_116kDa_su_euka"/>
</dbReference>
<comment type="subcellular location">
    <subcellularLocation>
        <location evidence="1">Membrane</location>
        <topology evidence="1">Multi-pass membrane protein</topology>
    </subcellularLocation>
</comment>
<evidence type="ECO:0000313" key="10">
    <source>
        <dbReference type="EMBL" id="KAF9764589.1"/>
    </source>
</evidence>
<dbReference type="GO" id="GO:0000220">
    <property type="term" value="C:vacuolar proton-transporting V-type ATPase, V0 domain"/>
    <property type="evidence" value="ECO:0007669"/>
    <property type="project" value="InterPro"/>
</dbReference>
<dbReference type="PANTHER" id="PTHR11629">
    <property type="entry name" value="VACUOLAR PROTON ATPASES"/>
    <property type="match status" value="1"/>
</dbReference>
<dbReference type="InterPro" id="IPR002490">
    <property type="entry name" value="V-ATPase_116kDa_su"/>
</dbReference>
<dbReference type="PIRSF" id="PIRSF001293">
    <property type="entry name" value="ATP6V0A1"/>
    <property type="match status" value="1"/>
</dbReference>
<evidence type="ECO:0000313" key="11">
    <source>
        <dbReference type="Proteomes" id="UP000740883"/>
    </source>
</evidence>
<feature type="transmembrane region" description="Helical" evidence="9">
    <location>
        <begin position="547"/>
        <end position="566"/>
    </location>
</feature>
<feature type="transmembrane region" description="Helical" evidence="9">
    <location>
        <begin position="460"/>
        <end position="482"/>
    </location>
</feature>
<evidence type="ECO:0000256" key="4">
    <source>
        <dbReference type="ARBA" id="ARBA00022692"/>
    </source>
</evidence>
<keyword evidence="3 9" id="KW-0813">Transport</keyword>
<comment type="similarity">
    <text evidence="2 9">Belongs to the V-ATPase 116 kDa subunit family.</text>
</comment>
<dbReference type="PANTHER" id="PTHR11629:SF63">
    <property type="entry name" value="V-TYPE PROTON ATPASE SUBUNIT A"/>
    <property type="match status" value="1"/>
</dbReference>
<dbReference type="Pfam" id="PF01496">
    <property type="entry name" value="V_ATPase_I"/>
    <property type="match status" value="1"/>
</dbReference>
<comment type="function">
    <text evidence="9">Essential component of the vacuolar proton pump (V-ATPase), a multimeric enzyme that catalyzes the translocation of protons across the membranes. Required for assembly and activity of the V-ATPase.</text>
</comment>
<dbReference type="GO" id="GO:0046961">
    <property type="term" value="F:proton-transporting ATPase activity, rotational mechanism"/>
    <property type="evidence" value="ECO:0007669"/>
    <property type="project" value="InterPro"/>
</dbReference>
<organism evidence="10 11">
    <name type="scientific">Nosema granulosis</name>
    <dbReference type="NCBI Taxonomy" id="83296"/>
    <lineage>
        <taxon>Eukaryota</taxon>
        <taxon>Fungi</taxon>
        <taxon>Fungi incertae sedis</taxon>
        <taxon>Microsporidia</taxon>
        <taxon>Nosematidae</taxon>
        <taxon>Nosema</taxon>
    </lineage>
</organism>
<feature type="transmembrane region" description="Helical" evidence="9">
    <location>
        <begin position="494"/>
        <end position="516"/>
    </location>
</feature>
<accession>A0A9P6H0D0</accession>
<evidence type="ECO:0000256" key="9">
    <source>
        <dbReference type="RuleBase" id="RU361189"/>
    </source>
</evidence>
<dbReference type="OrthoDB" id="10264220at2759"/>
<name>A0A9P6H0D0_9MICR</name>
<dbReference type="GO" id="GO:0007035">
    <property type="term" value="P:vacuolar acidification"/>
    <property type="evidence" value="ECO:0007669"/>
    <property type="project" value="TreeGrafter"/>
</dbReference>
<dbReference type="Proteomes" id="UP000740883">
    <property type="component" value="Unassembled WGS sequence"/>
</dbReference>
<gene>
    <name evidence="10" type="primary">vph1</name>
    <name evidence="10" type="ORF">NGRA_0434</name>
</gene>
<feature type="transmembrane region" description="Helical" evidence="9">
    <location>
        <begin position="397"/>
        <end position="414"/>
    </location>
</feature>
<evidence type="ECO:0000256" key="5">
    <source>
        <dbReference type="ARBA" id="ARBA00022781"/>
    </source>
</evidence>
<feature type="transmembrane region" description="Helical" evidence="9">
    <location>
        <begin position="637"/>
        <end position="657"/>
    </location>
</feature>
<dbReference type="AlphaFoldDB" id="A0A9P6H0D0"/>
<keyword evidence="5 9" id="KW-0375">Hydrogen ion transport</keyword>